<dbReference type="Gene3D" id="2.30.22.10">
    <property type="entry name" value="Head domain of nucleotide exchange factor GrpE"/>
    <property type="match status" value="1"/>
</dbReference>
<dbReference type="SUPFAM" id="SSF58014">
    <property type="entry name" value="Coiled-coil domain of nucleotide exchange factor GrpE"/>
    <property type="match status" value="1"/>
</dbReference>
<evidence type="ECO:0000256" key="6">
    <source>
        <dbReference type="SAM" id="MobiDB-lite"/>
    </source>
</evidence>
<keyword evidence="3 4" id="KW-0346">Stress response</keyword>
<dbReference type="GO" id="GO:0006457">
    <property type="term" value="P:protein folding"/>
    <property type="evidence" value="ECO:0007669"/>
    <property type="project" value="InterPro"/>
</dbReference>
<evidence type="ECO:0000313" key="8">
    <source>
        <dbReference type="Proteomes" id="UP000030103"/>
    </source>
</evidence>
<dbReference type="Gene3D" id="3.90.20.20">
    <property type="match status" value="1"/>
</dbReference>
<comment type="similarity">
    <text evidence="1 3 5">Belongs to the GrpE family.</text>
</comment>
<accession>A0A0A2EG63</accession>
<feature type="compositionally biased region" description="Basic and acidic residues" evidence="6">
    <location>
        <begin position="1"/>
        <end position="18"/>
    </location>
</feature>
<dbReference type="CDD" id="cd00446">
    <property type="entry name" value="GrpE"/>
    <property type="match status" value="1"/>
</dbReference>
<dbReference type="EMBL" id="JRFA01000001">
    <property type="protein sequence ID" value="KGN76480.1"/>
    <property type="molecule type" value="Genomic_DNA"/>
</dbReference>
<dbReference type="InterPro" id="IPR009012">
    <property type="entry name" value="GrpE_head"/>
</dbReference>
<dbReference type="PANTHER" id="PTHR21237">
    <property type="entry name" value="GRPE PROTEIN"/>
    <property type="match status" value="1"/>
</dbReference>
<sequence>MKTKKDDLSQFQEEEKIADNLSGQQNEPTEAEAATEKETEDNCSDEEKLERELETLKDEYLRLRAEFENYRKRTLKEKSELIRNGGEKSMLELLPVIDDIEIAIKNITEATDVEALKEGILLIHSKFLDYLKKQGVTQIETERVPFDENFCEAIAVIPAQKEEDKGVILDCIKKGYMLNDKVIRHANVVVGQ</sequence>
<organism evidence="7 8">
    <name type="scientific">Porphyromonas macacae</name>
    <dbReference type="NCBI Taxonomy" id="28115"/>
    <lineage>
        <taxon>Bacteria</taxon>
        <taxon>Pseudomonadati</taxon>
        <taxon>Bacteroidota</taxon>
        <taxon>Bacteroidia</taxon>
        <taxon>Bacteroidales</taxon>
        <taxon>Porphyromonadaceae</taxon>
        <taxon>Porphyromonas</taxon>
    </lineage>
</organism>
<dbReference type="InterPro" id="IPR013805">
    <property type="entry name" value="GrpE_CC"/>
</dbReference>
<keyword evidence="2 3" id="KW-0143">Chaperone</keyword>
<evidence type="ECO:0000256" key="4">
    <source>
        <dbReference type="RuleBase" id="RU000639"/>
    </source>
</evidence>
<dbReference type="HAMAP" id="MF_01151">
    <property type="entry name" value="GrpE"/>
    <property type="match status" value="1"/>
</dbReference>
<proteinExistence type="inferred from homology"/>
<dbReference type="GO" id="GO:0051082">
    <property type="term" value="F:unfolded protein binding"/>
    <property type="evidence" value="ECO:0007669"/>
    <property type="project" value="TreeGrafter"/>
</dbReference>
<evidence type="ECO:0000256" key="5">
    <source>
        <dbReference type="RuleBase" id="RU004478"/>
    </source>
</evidence>
<dbReference type="GO" id="GO:0042803">
    <property type="term" value="F:protein homodimerization activity"/>
    <property type="evidence" value="ECO:0007669"/>
    <property type="project" value="InterPro"/>
</dbReference>
<dbReference type="PRINTS" id="PR00773">
    <property type="entry name" value="GRPEPROTEIN"/>
</dbReference>
<dbReference type="RefSeq" id="WP_036872464.1">
    <property type="nucleotide sequence ID" value="NZ_JBGYTE010000036.1"/>
</dbReference>
<dbReference type="PANTHER" id="PTHR21237:SF23">
    <property type="entry name" value="GRPE PROTEIN HOMOLOG, MITOCHONDRIAL"/>
    <property type="match status" value="1"/>
</dbReference>
<evidence type="ECO:0000313" key="7">
    <source>
        <dbReference type="EMBL" id="KGN76480.1"/>
    </source>
</evidence>
<protein>
    <recommendedName>
        <fullName evidence="3 4">Protein GrpE</fullName>
    </recommendedName>
    <alternativeName>
        <fullName evidence="3">HSP-70 cofactor</fullName>
    </alternativeName>
</protein>
<dbReference type="eggNOG" id="COG0576">
    <property type="taxonomic scope" value="Bacteria"/>
</dbReference>
<dbReference type="PROSITE" id="PS01071">
    <property type="entry name" value="GRPE"/>
    <property type="match status" value="1"/>
</dbReference>
<comment type="function">
    <text evidence="3 4">Participates actively in the response to hyperosmotic and heat shock by preventing the aggregation of stress-denatured proteins, in association with DnaK and GrpE. It is the nucleotide exchange factor for DnaK and may function as a thermosensor. Unfolded proteins bind initially to DnaJ; upon interaction with the DnaJ-bound protein, DnaK hydrolyzes its bound ATP, resulting in the formation of a stable complex. GrpE releases ADP from DnaK; ATP binding to DnaK triggers the release of the substrate protein, thus completing the reaction cycle. Several rounds of ATP-dependent interactions between DnaJ, DnaK and GrpE are required for fully efficient folding.</text>
</comment>
<dbReference type="GO" id="GO:0000774">
    <property type="term" value="F:adenyl-nucleotide exchange factor activity"/>
    <property type="evidence" value="ECO:0007669"/>
    <property type="project" value="InterPro"/>
</dbReference>
<comment type="subcellular location">
    <subcellularLocation>
        <location evidence="3">Cytoplasm</location>
    </subcellularLocation>
</comment>
<dbReference type="Pfam" id="PF01025">
    <property type="entry name" value="GrpE"/>
    <property type="match status" value="1"/>
</dbReference>
<dbReference type="OrthoDB" id="9812586at2"/>
<comment type="subunit">
    <text evidence="3">Homodimer.</text>
</comment>
<keyword evidence="8" id="KW-1185">Reference proteome</keyword>
<evidence type="ECO:0000256" key="3">
    <source>
        <dbReference type="HAMAP-Rule" id="MF_01151"/>
    </source>
</evidence>
<gene>
    <name evidence="3" type="primary">grpE</name>
    <name evidence="7" type="ORF">HQ47_00110</name>
</gene>
<keyword evidence="3" id="KW-0963">Cytoplasm</keyword>
<name>A0A0A2EG63_9PORP</name>
<evidence type="ECO:0000256" key="2">
    <source>
        <dbReference type="ARBA" id="ARBA00023186"/>
    </source>
</evidence>
<reference evidence="7 8" key="1">
    <citation type="submission" date="2014-09" db="EMBL/GenBank/DDBJ databases">
        <title>Draft Genome Sequence of Porphyromonas macacae COT-192_OH2859.</title>
        <authorList>
            <person name="Wallis C."/>
            <person name="Deusch O."/>
            <person name="O'Flynn C."/>
            <person name="Davis I."/>
            <person name="Horsfall A."/>
            <person name="Kirkwood N."/>
            <person name="Harris S."/>
            <person name="Eisen J.A."/>
            <person name="Coil D.A."/>
            <person name="Darling A.E."/>
            <person name="Jospin G."/>
            <person name="Alexiev A."/>
        </authorList>
    </citation>
    <scope>NUCLEOTIDE SEQUENCE [LARGE SCALE GENOMIC DNA]</scope>
    <source>
        <strain evidence="8">COT-192 OH2859</strain>
    </source>
</reference>
<dbReference type="GO" id="GO:0051087">
    <property type="term" value="F:protein-folding chaperone binding"/>
    <property type="evidence" value="ECO:0007669"/>
    <property type="project" value="InterPro"/>
</dbReference>
<comment type="caution">
    <text evidence="7">The sequence shown here is derived from an EMBL/GenBank/DDBJ whole genome shotgun (WGS) entry which is preliminary data.</text>
</comment>
<dbReference type="Proteomes" id="UP000030103">
    <property type="component" value="Unassembled WGS sequence"/>
</dbReference>
<evidence type="ECO:0000256" key="1">
    <source>
        <dbReference type="ARBA" id="ARBA00009054"/>
    </source>
</evidence>
<dbReference type="SUPFAM" id="SSF51064">
    <property type="entry name" value="Head domain of nucleotide exchange factor GrpE"/>
    <property type="match status" value="1"/>
</dbReference>
<dbReference type="STRING" id="28115.HQ47_00110"/>
<dbReference type="GO" id="GO:0005737">
    <property type="term" value="C:cytoplasm"/>
    <property type="evidence" value="ECO:0007669"/>
    <property type="project" value="UniProtKB-SubCell"/>
</dbReference>
<dbReference type="AlphaFoldDB" id="A0A0A2EG63"/>
<feature type="region of interest" description="Disordered" evidence="6">
    <location>
        <begin position="1"/>
        <end position="49"/>
    </location>
</feature>
<dbReference type="InterPro" id="IPR000740">
    <property type="entry name" value="GrpE"/>
</dbReference>